<protein>
    <submittedName>
        <fullName evidence="2">3-oxoacyl-[acyl-carrier-protein] reductase FabG-like</fullName>
    </submittedName>
</protein>
<organism evidence="2 3">
    <name type="scientific">Ciona intestinalis</name>
    <name type="common">Transparent sea squirt</name>
    <name type="synonym">Ascidia intestinalis</name>
    <dbReference type="NCBI Taxonomy" id="7719"/>
    <lineage>
        <taxon>Eukaryota</taxon>
        <taxon>Metazoa</taxon>
        <taxon>Chordata</taxon>
        <taxon>Tunicata</taxon>
        <taxon>Ascidiacea</taxon>
        <taxon>Phlebobranchia</taxon>
        <taxon>Cionidae</taxon>
        <taxon>Ciona</taxon>
    </lineage>
</organism>
<dbReference type="Proteomes" id="UP000008144">
    <property type="component" value="Chromosome 5"/>
</dbReference>
<dbReference type="GeneID" id="100177165"/>
<evidence type="ECO:0000256" key="1">
    <source>
        <dbReference type="ARBA" id="ARBA00023002"/>
    </source>
</evidence>
<dbReference type="PANTHER" id="PTHR43975">
    <property type="entry name" value="ZGC:101858"/>
    <property type="match status" value="1"/>
</dbReference>
<dbReference type="FunCoup" id="F7B9X1">
    <property type="interactions" value="16"/>
</dbReference>
<dbReference type="InterPro" id="IPR036291">
    <property type="entry name" value="NAD(P)-bd_dom_sf"/>
</dbReference>
<reference evidence="2" key="2">
    <citation type="journal article" date="2008" name="Genome Biol.">
        <title>Improved genome assembly and evidence-based global gene model set for the chordate Ciona intestinalis: new insight into intron and operon populations.</title>
        <authorList>
            <person name="Satou Y."/>
            <person name="Mineta K."/>
            <person name="Ogasawara M."/>
            <person name="Sasakura Y."/>
            <person name="Shoguchi E."/>
            <person name="Ueno K."/>
            <person name="Yamada L."/>
            <person name="Matsumoto J."/>
            <person name="Wasserscheid J."/>
            <person name="Dewar K."/>
            <person name="Wiley G.B."/>
            <person name="Macmil S.L."/>
            <person name="Roe B.A."/>
            <person name="Zeller R.W."/>
            <person name="Hastings K.E."/>
            <person name="Lemaire P."/>
            <person name="Lindquist E."/>
            <person name="Endo T."/>
            <person name="Hotta K."/>
            <person name="Inaba K."/>
        </authorList>
    </citation>
    <scope>NUCLEOTIDE SEQUENCE [LARGE SCALE GENOMIC DNA]</scope>
    <source>
        <strain evidence="2">wild type</strain>
    </source>
</reference>
<dbReference type="Gene3D" id="3.40.50.720">
    <property type="entry name" value="NAD(P)-binding Rossmann-like Domain"/>
    <property type="match status" value="1"/>
</dbReference>
<dbReference type="SUPFAM" id="SSF51735">
    <property type="entry name" value="NAD(P)-binding Rossmann-fold domains"/>
    <property type="match status" value="1"/>
</dbReference>
<dbReference type="Pfam" id="PF13561">
    <property type="entry name" value="adh_short_C2"/>
    <property type="match status" value="1"/>
</dbReference>
<dbReference type="RefSeq" id="XP_026690364.1">
    <property type="nucleotide sequence ID" value="XM_026834563.1"/>
</dbReference>
<keyword evidence="1" id="KW-0560">Oxidoreductase</keyword>
<sequence length="258" mass="27398">MSKVSLVGKTALITGASSGIGRATSILFSKLGANLTLCGRNEESLQNTADQCKLNNVKVTTISGDLAESKAIEETIQHCMDFHNKLDVLVNNAGIIALGTLETISMEEFDHMLNVNFRSVFQLSKLALPNLIKSKGNIINVSSVNGLRSFPGSLSYGVSKAALDQFTRCTALDYAPMKVRVNAVNPGVVITELQKRGGLDDAAYAAFLEKSKTTHALGRPGHSDEVSEAIAFLASDAASFITGVTLPVDGGRHAMCPR</sequence>
<evidence type="ECO:0000313" key="3">
    <source>
        <dbReference type="Proteomes" id="UP000008144"/>
    </source>
</evidence>
<dbReference type="HOGENOM" id="CLU_010194_1_0_1"/>
<dbReference type="GO" id="GO:0016491">
    <property type="term" value="F:oxidoreductase activity"/>
    <property type="evidence" value="ECO:0007669"/>
    <property type="project" value="UniProtKB-KW"/>
</dbReference>
<dbReference type="OMA" id="TWHAWQK"/>
<name>F7B9X1_CIOIN</name>
<dbReference type="GeneTree" id="ENSGT00940000164473"/>
<dbReference type="PROSITE" id="PS00061">
    <property type="entry name" value="ADH_SHORT"/>
    <property type="match status" value="1"/>
</dbReference>
<gene>
    <name evidence="2" type="primary">LOC100177165</name>
</gene>
<keyword evidence="3" id="KW-1185">Reference proteome</keyword>
<dbReference type="InterPro" id="IPR002347">
    <property type="entry name" value="SDR_fam"/>
</dbReference>
<dbReference type="PRINTS" id="PR00081">
    <property type="entry name" value="GDHRDH"/>
</dbReference>
<proteinExistence type="predicted"/>
<evidence type="ECO:0000313" key="2">
    <source>
        <dbReference type="Ensembl" id="ENSCINP00000018876.3"/>
    </source>
</evidence>
<reference evidence="2" key="3">
    <citation type="submission" date="2025-08" db="UniProtKB">
        <authorList>
            <consortium name="Ensembl"/>
        </authorList>
    </citation>
    <scope>IDENTIFICATION</scope>
</reference>
<dbReference type="FunFam" id="3.40.50.720:FF:000084">
    <property type="entry name" value="Short-chain dehydrogenase reductase"/>
    <property type="match status" value="1"/>
</dbReference>
<reference evidence="3" key="1">
    <citation type="journal article" date="2002" name="Science">
        <title>The draft genome of Ciona intestinalis: insights into chordate and vertebrate origins.</title>
        <authorList>
            <person name="Dehal P."/>
            <person name="Satou Y."/>
            <person name="Campbell R.K."/>
            <person name="Chapman J."/>
            <person name="Degnan B."/>
            <person name="De Tomaso A."/>
            <person name="Davidson B."/>
            <person name="Di Gregorio A."/>
            <person name="Gelpke M."/>
            <person name="Goodstein D.M."/>
            <person name="Harafuji N."/>
            <person name="Hastings K.E."/>
            <person name="Ho I."/>
            <person name="Hotta K."/>
            <person name="Huang W."/>
            <person name="Kawashima T."/>
            <person name="Lemaire P."/>
            <person name="Martinez D."/>
            <person name="Meinertzhagen I.A."/>
            <person name="Necula S."/>
            <person name="Nonaka M."/>
            <person name="Putnam N."/>
            <person name="Rash S."/>
            <person name="Saiga H."/>
            <person name="Satake M."/>
            <person name="Terry A."/>
            <person name="Yamada L."/>
            <person name="Wang H.G."/>
            <person name="Awazu S."/>
            <person name="Azumi K."/>
            <person name="Boore J."/>
            <person name="Branno M."/>
            <person name="Chin-Bow S."/>
            <person name="DeSantis R."/>
            <person name="Doyle S."/>
            <person name="Francino P."/>
            <person name="Keys D.N."/>
            <person name="Haga S."/>
            <person name="Hayashi H."/>
            <person name="Hino K."/>
            <person name="Imai K.S."/>
            <person name="Inaba K."/>
            <person name="Kano S."/>
            <person name="Kobayashi K."/>
            <person name="Kobayashi M."/>
            <person name="Lee B.I."/>
            <person name="Makabe K.W."/>
            <person name="Manohar C."/>
            <person name="Matassi G."/>
            <person name="Medina M."/>
            <person name="Mochizuki Y."/>
            <person name="Mount S."/>
            <person name="Morishita T."/>
            <person name="Miura S."/>
            <person name="Nakayama A."/>
            <person name="Nishizaka S."/>
            <person name="Nomoto H."/>
            <person name="Ohta F."/>
            <person name="Oishi K."/>
            <person name="Rigoutsos I."/>
            <person name="Sano M."/>
            <person name="Sasaki A."/>
            <person name="Sasakura Y."/>
            <person name="Shoguchi E."/>
            <person name="Shin-i T."/>
            <person name="Spagnuolo A."/>
            <person name="Stainier D."/>
            <person name="Suzuki M.M."/>
            <person name="Tassy O."/>
            <person name="Takatori N."/>
            <person name="Tokuoka M."/>
            <person name="Yagi K."/>
            <person name="Yoshizaki F."/>
            <person name="Wada S."/>
            <person name="Zhang C."/>
            <person name="Hyatt P.D."/>
            <person name="Larimer F."/>
            <person name="Detter C."/>
            <person name="Doggett N."/>
            <person name="Glavina T."/>
            <person name="Hawkins T."/>
            <person name="Richardson P."/>
            <person name="Lucas S."/>
            <person name="Kohara Y."/>
            <person name="Levine M."/>
            <person name="Satoh N."/>
            <person name="Rokhsar D.S."/>
        </authorList>
    </citation>
    <scope>NUCLEOTIDE SEQUENCE [LARGE SCALE GENOMIC DNA]</scope>
</reference>
<reference evidence="2" key="4">
    <citation type="submission" date="2025-09" db="UniProtKB">
        <authorList>
            <consortium name="Ensembl"/>
        </authorList>
    </citation>
    <scope>IDENTIFICATION</scope>
</reference>
<dbReference type="InParanoid" id="F7B9X1"/>
<accession>A0A1W2W5X6</accession>
<dbReference type="PANTHER" id="PTHR43975:SF2">
    <property type="entry name" value="EG:BACR7A4.14 PROTEIN-RELATED"/>
    <property type="match status" value="1"/>
</dbReference>
<dbReference type="EMBL" id="EAAA01002171">
    <property type="status" value="NOT_ANNOTATED_CDS"/>
    <property type="molecule type" value="Genomic_DNA"/>
</dbReference>
<dbReference type="Ensembl" id="ENSCINT00000018876.3">
    <property type="protein sequence ID" value="ENSCINP00000018876.3"/>
    <property type="gene ID" value="ENSCING00000009289.3"/>
</dbReference>
<dbReference type="AlphaFoldDB" id="F7B9X1"/>
<dbReference type="InterPro" id="IPR020904">
    <property type="entry name" value="Sc_DH/Rdtase_CS"/>
</dbReference>
<accession>F7B9X1</accession>
<dbReference type="PRINTS" id="PR00080">
    <property type="entry name" value="SDRFAMILY"/>
</dbReference>